<protein>
    <recommendedName>
        <fullName evidence="6">beta-lactamase</fullName>
        <ecNumber evidence="6">3.5.2.6</ecNumber>
    </recommendedName>
</protein>
<evidence type="ECO:0000256" key="10">
    <source>
        <dbReference type="ARBA" id="ARBA00022801"/>
    </source>
</evidence>
<comment type="catalytic activity">
    <reaction evidence="1">
        <text>a beta-lactam + H2O = a substituted beta-amino acid</text>
        <dbReference type="Rhea" id="RHEA:20401"/>
        <dbReference type="ChEBI" id="CHEBI:15377"/>
        <dbReference type="ChEBI" id="CHEBI:35627"/>
        <dbReference type="ChEBI" id="CHEBI:140347"/>
        <dbReference type="EC" id="3.5.2.6"/>
    </reaction>
</comment>
<dbReference type="InterPro" id="IPR050855">
    <property type="entry name" value="NDM-1-like"/>
</dbReference>
<feature type="signal peptide" evidence="13">
    <location>
        <begin position="1"/>
        <end position="21"/>
    </location>
</feature>
<sequence>MKQLKYISGIALMAALLPSVAKTQTKEEPLKISHLAGNCYVYTTSGTLDDGTRVPSNSMYIVTRQGAVMIDVPWDTTQLGPLLNAIRQRHGKKVIACIATHFHDDRTLGLAALAAKGIKTYSTAQTLALCKKEHNDQAQYIIPEDTTFRFGDRRVEVFFPGAGHSPDNIVVYVPEDKVLYGGCFVKSTDSRDLGNLSDAKPYEWEKSMLRLKARYPHPVVTVPGHGPLDDRRNACDYTIKLIKAYEEKHPQ</sequence>
<reference evidence="15 16" key="1">
    <citation type="submission" date="2020-04" db="EMBL/GenBank/DDBJ databases">
        <authorList>
            <person name="Yin C."/>
        </authorList>
    </citation>
    <scope>NUCLEOTIDE SEQUENCE [LARGE SCALE GENOMIC DNA]</scope>
    <source>
        <strain evidence="15 16">Ae27</strain>
    </source>
</reference>
<evidence type="ECO:0000313" key="15">
    <source>
        <dbReference type="EMBL" id="NLR68151.1"/>
    </source>
</evidence>
<dbReference type="GO" id="GO:0017001">
    <property type="term" value="P:antibiotic catabolic process"/>
    <property type="evidence" value="ECO:0007669"/>
    <property type="project" value="InterPro"/>
</dbReference>
<dbReference type="Pfam" id="PF00753">
    <property type="entry name" value="Lactamase_B"/>
    <property type="match status" value="1"/>
</dbReference>
<feature type="chain" id="PRO_5032729121" description="beta-lactamase" evidence="13">
    <location>
        <begin position="22"/>
        <end position="251"/>
    </location>
</feature>
<evidence type="ECO:0000256" key="5">
    <source>
        <dbReference type="ARBA" id="ARBA00011245"/>
    </source>
</evidence>
<dbReference type="Proteomes" id="UP000570474">
    <property type="component" value="Unassembled WGS sequence"/>
</dbReference>
<comment type="cofactor">
    <cofactor evidence="2">
        <name>Zn(2+)</name>
        <dbReference type="ChEBI" id="CHEBI:29105"/>
    </cofactor>
</comment>
<organism evidence="15 16">
    <name type="scientific">Chitinophaga varians</name>
    <dbReference type="NCBI Taxonomy" id="2202339"/>
    <lineage>
        <taxon>Bacteria</taxon>
        <taxon>Pseudomonadati</taxon>
        <taxon>Bacteroidota</taxon>
        <taxon>Chitinophagia</taxon>
        <taxon>Chitinophagales</taxon>
        <taxon>Chitinophagaceae</taxon>
        <taxon>Chitinophaga</taxon>
    </lineage>
</organism>
<evidence type="ECO:0000256" key="2">
    <source>
        <dbReference type="ARBA" id="ARBA00001947"/>
    </source>
</evidence>
<keyword evidence="7" id="KW-0479">Metal-binding</keyword>
<keyword evidence="16" id="KW-1185">Reference proteome</keyword>
<comment type="subunit">
    <text evidence="5">Monomer.</text>
</comment>
<dbReference type="SUPFAM" id="SSF56281">
    <property type="entry name" value="Metallo-hydrolase/oxidoreductase"/>
    <property type="match status" value="1"/>
</dbReference>
<dbReference type="InterPro" id="IPR036866">
    <property type="entry name" value="RibonucZ/Hydroxyglut_hydro"/>
</dbReference>
<dbReference type="GO" id="GO:0008270">
    <property type="term" value="F:zinc ion binding"/>
    <property type="evidence" value="ECO:0007669"/>
    <property type="project" value="InterPro"/>
</dbReference>
<keyword evidence="8 13" id="KW-0732">Signal</keyword>
<dbReference type="PANTHER" id="PTHR42951:SF4">
    <property type="entry name" value="ACYL-COENZYME A THIOESTERASE MBLAC2"/>
    <property type="match status" value="1"/>
</dbReference>
<dbReference type="GO" id="GO:0008800">
    <property type="term" value="F:beta-lactamase activity"/>
    <property type="evidence" value="ECO:0007669"/>
    <property type="project" value="UniProtKB-EC"/>
</dbReference>
<dbReference type="EMBL" id="JABAIA010000003">
    <property type="protein sequence ID" value="NLR68151.1"/>
    <property type="molecule type" value="Genomic_DNA"/>
</dbReference>
<evidence type="ECO:0000256" key="4">
    <source>
        <dbReference type="ARBA" id="ARBA00005250"/>
    </source>
</evidence>
<dbReference type="InterPro" id="IPR058199">
    <property type="entry name" value="BlaB//VIM/IMP-1"/>
</dbReference>
<keyword evidence="10" id="KW-0378">Hydrolase</keyword>
<dbReference type="GO" id="GO:0042597">
    <property type="term" value="C:periplasmic space"/>
    <property type="evidence" value="ECO:0007669"/>
    <property type="project" value="UniProtKB-SubCell"/>
</dbReference>
<evidence type="ECO:0000256" key="13">
    <source>
        <dbReference type="SAM" id="SignalP"/>
    </source>
</evidence>
<keyword evidence="12" id="KW-0046">Antibiotic resistance</keyword>
<evidence type="ECO:0000256" key="8">
    <source>
        <dbReference type="ARBA" id="ARBA00022729"/>
    </source>
</evidence>
<dbReference type="EC" id="3.5.2.6" evidence="6"/>
<dbReference type="AlphaFoldDB" id="A0A847S8U9"/>
<evidence type="ECO:0000313" key="16">
    <source>
        <dbReference type="Proteomes" id="UP000570474"/>
    </source>
</evidence>
<dbReference type="SMART" id="SM00849">
    <property type="entry name" value="Lactamase_B"/>
    <property type="match status" value="1"/>
</dbReference>
<dbReference type="InterPro" id="IPR001018">
    <property type="entry name" value="Beta-lactamase_class-B_CS"/>
</dbReference>
<dbReference type="PANTHER" id="PTHR42951">
    <property type="entry name" value="METALLO-BETA-LACTAMASE DOMAIN-CONTAINING"/>
    <property type="match status" value="1"/>
</dbReference>
<proteinExistence type="inferred from homology"/>
<dbReference type="GO" id="GO:0046677">
    <property type="term" value="P:response to antibiotic"/>
    <property type="evidence" value="ECO:0007669"/>
    <property type="project" value="UniProtKB-KW"/>
</dbReference>
<dbReference type="Gene3D" id="3.60.15.10">
    <property type="entry name" value="Ribonuclease Z/Hydroxyacylglutathione hydrolase-like"/>
    <property type="match status" value="1"/>
</dbReference>
<feature type="domain" description="Metallo-beta-lactamase" evidence="14">
    <location>
        <begin position="55"/>
        <end position="225"/>
    </location>
</feature>
<dbReference type="PROSITE" id="PS00744">
    <property type="entry name" value="BETA_LACTAMASE_B_2"/>
    <property type="match status" value="1"/>
</dbReference>
<comment type="subcellular location">
    <subcellularLocation>
        <location evidence="3">Periplasm</location>
    </subcellularLocation>
</comment>
<evidence type="ECO:0000256" key="6">
    <source>
        <dbReference type="ARBA" id="ARBA00012865"/>
    </source>
</evidence>
<evidence type="ECO:0000256" key="1">
    <source>
        <dbReference type="ARBA" id="ARBA00001526"/>
    </source>
</evidence>
<evidence type="ECO:0000256" key="3">
    <source>
        <dbReference type="ARBA" id="ARBA00004418"/>
    </source>
</evidence>
<keyword evidence="11" id="KW-0862">Zinc</keyword>
<evidence type="ECO:0000256" key="12">
    <source>
        <dbReference type="ARBA" id="ARBA00023251"/>
    </source>
</evidence>
<dbReference type="NCBIfam" id="NF012229">
    <property type="entry name" value="bla_class_B_core"/>
    <property type="match status" value="1"/>
</dbReference>
<evidence type="ECO:0000256" key="11">
    <source>
        <dbReference type="ARBA" id="ARBA00022833"/>
    </source>
</evidence>
<comment type="caution">
    <text evidence="15">The sequence shown here is derived from an EMBL/GenBank/DDBJ whole genome shotgun (WGS) entry which is preliminary data.</text>
</comment>
<dbReference type="NCBIfam" id="NF033088">
    <property type="entry name" value="bla_subclass_B1"/>
    <property type="match status" value="1"/>
</dbReference>
<evidence type="ECO:0000256" key="9">
    <source>
        <dbReference type="ARBA" id="ARBA00022764"/>
    </source>
</evidence>
<comment type="similarity">
    <text evidence="4">Belongs to the metallo-beta-lactamase superfamily. Class-B beta-lactamase family.</text>
</comment>
<gene>
    <name evidence="15" type="primary">bla</name>
    <name evidence="15" type="ORF">HGH92_27850</name>
</gene>
<name>A0A847S8U9_9BACT</name>
<evidence type="ECO:0000256" key="7">
    <source>
        <dbReference type="ARBA" id="ARBA00022723"/>
    </source>
</evidence>
<accession>A0A847S8U9</accession>
<evidence type="ECO:0000259" key="14">
    <source>
        <dbReference type="SMART" id="SM00849"/>
    </source>
</evidence>
<dbReference type="InterPro" id="IPR001279">
    <property type="entry name" value="Metallo-B-lactamas"/>
</dbReference>
<dbReference type="RefSeq" id="WP_168874085.1">
    <property type="nucleotide sequence ID" value="NZ_JABAIA010000003.1"/>
</dbReference>
<keyword evidence="9" id="KW-0574">Periplasm</keyword>